<accession>A0ABR2MM88</accession>
<dbReference type="InterPro" id="IPR039261">
    <property type="entry name" value="FNR_nucleotide-bd"/>
</dbReference>
<evidence type="ECO:0000256" key="4">
    <source>
        <dbReference type="ARBA" id="ARBA00023002"/>
    </source>
</evidence>
<evidence type="ECO:0000256" key="7">
    <source>
        <dbReference type="SAM" id="Phobius"/>
    </source>
</evidence>
<organism evidence="9 10">
    <name type="scientific">Platanthera guangdongensis</name>
    <dbReference type="NCBI Taxonomy" id="2320717"/>
    <lineage>
        <taxon>Eukaryota</taxon>
        <taxon>Viridiplantae</taxon>
        <taxon>Streptophyta</taxon>
        <taxon>Embryophyta</taxon>
        <taxon>Tracheophyta</taxon>
        <taxon>Spermatophyta</taxon>
        <taxon>Magnoliopsida</taxon>
        <taxon>Liliopsida</taxon>
        <taxon>Asparagales</taxon>
        <taxon>Orchidaceae</taxon>
        <taxon>Orchidoideae</taxon>
        <taxon>Orchideae</taxon>
        <taxon>Orchidinae</taxon>
        <taxon>Platanthera</taxon>
    </lineage>
</organism>
<evidence type="ECO:0000256" key="5">
    <source>
        <dbReference type="ARBA" id="ARBA00023136"/>
    </source>
</evidence>
<keyword evidence="3 7" id="KW-1133">Transmembrane helix</keyword>
<dbReference type="Pfam" id="PF08030">
    <property type="entry name" value="NAD_binding_6"/>
    <property type="match status" value="1"/>
</dbReference>
<feature type="transmembrane region" description="Helical" evidence="7">
    <location>
        <begin position="594"/>
        <end position="612"/>
    </location>
</feature>
<evidence type="ECO:0000259" key="8">
    <source>
        <dbReference type="PROSITE" id="PS51384"/>
    </source>
</evidence>
<dbReference type="InterPro" id="IPR017927">
    <property type="entry name" value="FAD-bd_FR_type"/>
</dbReference>
<evidence type="ECO:0000313" key="9">
    <source>
        <dbReference type="EMBL" id="KAK8965206.1"/>
    </source>
</evidence>
<evidence type="ECO:0000256" key="3">
    <source>
        <dbReference type="ARBA" id="ARBA00022989"/>
    </source>
</evidence>
<dbReference type="SFLD" id="SFLDG01168">
    <property type="entry name" value="Ferric_reductase_subgroup_(FRE"/>
    <property type="match status" value="1"/>
</dbReference>
<feature type="transmembrane region" description="Helical" evidence="7">
    <location>
        <begin position="72"/>
        <end position="92"/>
    </location>
</feature>
<dbReference type="InterPro" id="IPR013121">
    <property type="entry name" value="Fe_red_NAD-bd_6"/>
</dbReference>
<dbReference type="Proteomes" id="UP001412067">
    <property type="component" value="Unassembled WGS sequence"/>
</dbReference>
<dbReference type="Gene3D" id="3.40.50.80">
    <property type="entry name" value="Nucleotide-binding domain of ferredoxin-NADP reductase (FNR) module"/>
    <property type="match status" value="1"/>
</dbReference>
<feature type="transmembrane region" description="Helical" evidence="7">
    <location>
        <begin position="20"/>
        <end position="43"/>
    </location>
</feature>
<gene>
    <name evidence="9" type="primary">FRO2</name>
    <name evidence="9" type="ORF">KSP40_PGU020522</name>
</gene>
<dbReference type="InterPro" id="IPR013130">
    <property type="entry name" value="Fe3_Rdtase_TM_dom"/>
</dbReference>
<dbReference type="Pfam" id="PF01794">
    <property type="entry name" value="Ferric_reduct"/>
    <property type="match status" value="1"/>
</dbReference>
<dbReference type="SFLD" id="SFLDS00052">
    <property type="entry name" value="Ferric_Reductase_Domain"/>
    <property type="match status" value="1"/>
</dbReference>
<feature type="region of interest" description="Disordered" evidence="6">
    <location>
        <begin position="824"/>
        <end position="850"/>
    </location>
</feature>
<evidence type="ECO:0000256" key="6">
    <source>
        <dbReference type="SAM" id="MobiDB-lite"/>
    </source>
</evidence>
<feature type="transmembrane region" description="Helical" evidence="7">
    <location>
        <begin position="122"/>
        <end position="144"/>
    </location>
</feature>
<dbReference type="PANTHER" id="PTHR11972:SF41">
    <property type="entry name" value="FERRIC REDUCTION OXIDASE 2"/>
    <property type="match status" value="1"/>
</dbReference>
<dbReference type="EMBL" id="JBBWWR010000006">
    <property type="protein sequence ID" value="KAK8965206.1"/>
    <property type="molecule type" value="Genomic_DNA"/>
</dbReference>
<dbReference type="InterPro" id="IPR017938">
    <property type="entry name" value="Riboflavin_synthase-like_b-brl"/>
</dbReference>
<dbReference type="InterPro" id="IPR050369">
    <property type="entry name" value="RBOH/FRE"/>
</dbReference>
<proteinExistence type="predicted"/>
<dbReference type="PROSITE" id="PS51384">
    <property type="entry name" value="FAD_FR"/>
    <property type="match status" value="1"/>
</dbReference>
<dbReference type="InterPro" id="IPR013112">
    <property type="entry name" value="FAD-bd_8"/>
</dbReference>
<sequence>MRSITASSSPNPSEGRRRLLVITFMKVMLGLVFLGWLTMWIMMPTQTCRNKWSPKITAATDSTFLGKQGTRILIFTFPILFIAVCGCVYLHLVQERSHELIRNSKAQRLKAWKRPVIVKGPLGVLSAMELMFCFQFLALIVWSFSMFLSNDFSKLTSKSAADYGEKLWEAKLYDAGVYLGLAGNICIAFLFFPVTRMSSLLPLIGLTSESSIKYHIWLGHLALTLFSAHGLCFIVTWASSDQISEMLKWELTGVSNVAGEIALATGLVMWAATLPRVRRKMFELFFYTHHLYFIFLIFFLLHVGVSFFSHVLPGIYLFLVDRYLRFLQSRRRVRLLSARLLPSEVVELNFAKSPELRYAPTSVVFINIPSISWIQWHPFTVSSSSNLEPDVLSVLIKKEGSWTQKLCQTLSHSSLESLRASVEGPYSPVSFDFLRYDSLILVSGGSGITPFISIIRDLVHKNRALCVTTPSILLLCSFKSSSDLRILDLLLPKNSSFSNLNLCIEAFITREQCQSPPSSHPDDTIQSLCFKSNSSAAPLYPLLGPNAWLYLAAILSSSFVAFLLLIGILTRYYIFPIDHGTDEIFSYTKRSMLNLLFMCFCIAMAASGAVLWNKRSLALYAKQRRVMSALTPMTSPSSWTGGGASVSAPAEIEGGAESHESVWRVTKLHYGSRPDLKKWLSSLKCCSVPLPLTSVLSSPALTFFSDIDHELLLLVVNWGRASKPVGAEEEFGVVGPAGERVEKGETVGPVEVWVMVGDHILVGMREKKEASFILAARRSSGRVVETMRRRGRGVEGWVCPVEDLLRQAAGLSLLEGRRLGRGIAGSGGGEKLGEEEAGLVTERLEQMPHS</sequence>
<dbReference type="CDD" id="cd06186">
    <property type="entry name" value="NOX_Duox_like_FAD_NADP"/>
    <property type="match status" value="1"/>
</dbReference>
<evidence type="ECO:0000313" key="10">
    <source>
        <dbReference type="Proteomes" id="UP001412067"/>
    </source>
</evidence>
<reference evidence="9 10" key="1">
    <citation type="journal article" date="2022" name="Nat. Plants">
        <title>Genomes of leafy and leafless Platanthera orchids illuminate the evolution of mycoheterotrophy.</title>
        <authorList>
            <person name="Li M.H."/>
            <person name="Liu K.W."/>
            <person name="Li Z."/>
            <person name="Lu H.C."/>
            <person name="Ye Q.L."/>
            <person name="Zhang D."/>
            <person name="Wang J.Y."/>
            <person name="Li Y.F."/>
            <person name="Zhong Z.M."/>
            <person name="Liu X."/>
            <person name="Yu X."/>
            <person name="Liu D.K."/>
            <person name="Tu X.D."/>
            <person name="Liu B."/>
            <person name="Hao Y."/>
            <person name="Liao X.Y."/>
            <person name="Jiang Y.T."/>
            <person name="Sun W.H."/>
            <person name="Chen J."/>
            <person name="Chen Y.Q."/>
            <person name="Ai Y."/>
            <person name="Zhai J.W."/>
            <person name="Wu S.S."/>
            <person name="Zhou Z."/>
            <person name="Hsiao Y.Y."/>
            <person name="Wu W.L."/>
            <person name="Chen Y.Y."/>
            <person name="Lin Y.F."/>
            <person name="Hsu J.L."/>
            <person name="Li C.Y."/>
            <person name="Wang Z.W."/>
            <person name="Zhao X."/>
            <person name="Zhong W.Y."/>
            <person name="Ma X.K."/>
            <person name="Ma L."/>
            <person name="Huang J."/>
            <person name="Chen G.Z."/>
            <person name="Huang M.Z."/>
            <person name="Huang L."/>
            <person name="Peng D.H."/>
            <person name="Luo Y.B."/>
            <person name="Zou S.Q."/>
            <person name="Chen S.P."/>
            <person name="Lan S."/>
            <person name="Tsai W.C."/>
            <person name="Van de Peer Y."/>
            <person name="Liu Z.J."/>
        </authorList>
    </citation>
    <scope>NUCLEOTIDE SEQUENCE [LARGE SCALE GENOMIC DNA]</scope>
    <source>
        <strain evidence="9">Lor288</strain>
    </source>
</reference>
<name>A0ABR2MM88_9ASPA</name>
<comment type="subcellular location">
    <subcellularLocation>
        <location evidence="1">Membrane</location>
        <topology evidence="1">Multi-pass membrane protein</topology>
    </subcellularLocation>
</comment>
<dbReference type="SUPFAM" id="SSF63380">
    <property type="entry name" value="Riboflavin synthase domain-like"/>
    <property type="match status" value="1"/>
</dbReference>
<keyword evidence="2 7" id="KW-0812">Transmembrane</keyword>
<dbReference type="Pfam" id="PF08022">
    <property type="entry name" value="FAD_binding_8"/>
    <property type="match status" value="1"/>
</dbReference>
<feature type="transmembrane region" description="Helical" evidence="7">
    <location>
        <begin position="175"/>
        <end position="195"/>
    </location>
</feature>
<keyword evidence="4" id="KW-0560">Oxidoreductase</keyword>
<feature type="transmembrane region" description="Helical" evidence="7">
    <location>
        <begin position="216"/>
        <end position="239"/>
    </location>
</feature>
<feature type="transmembrane region" description="Helical" evidence="7">
    <location>
        <begin position="548"/>
        <end position="574"/>
    </location>
</feature>
<evidence type="ECO:0000256" key="2">
    <source>
        <dbReference type="ARBA" id="ARBA00022692"/>
    </source>
</evidence>
<protein>
    <submittedName>
        <fullName evidence="9">Ferric reduction oxidase 2</fullName>
    </submittedName>
</protein>
<keyword evidence="10" id="KW-1185">Reference proteome</keyword>
<dbReference type="SUPFAM" id="SSF52343">
    <property type="entry name" value="Ferredoxin reductase-like, C-terminal NADP-linked domain"/>
    <property type="match status" value="1"/>
</dbReference>
<evidence type="ECO:0000256" key="1">
    <source>
        <dbReference type="ARBA" id="ARBA00004141"/>
    </source>
</evidence>
<feature type="transmembrane region" description="Helical" evidence="7">
    <location>
        <begin position="251"/>
        <end position="272"/>
    </location>
</feature>
<feature type="domain" description="FAD-binding FR-type" evidence="8">
    <location>
        <begin position="328"/>
        <end position="432"/>
    </location>
</feature>
<comment type="caution">
    <text evidence="9">The sequence shown here is derived from an EMBL/GenBank/DDBJ whole genome shotgun (WGS) entry which is preliminary data.</text>
</comment>
<keyword evidence="5 7" id="KW-0472">Membrane</keyword>
<dbReference type="PANTHER" id="PTHR11972">
    <property type="entry name" value="NADPH OXIDASE"/>
    <property type="match status" value="1"/>
</dbReference>